<comment type="caution">
    <text evidence="2">The sequence shown here is derived from an EMBL/GenBank/DDBJ whole genome shotgun (WGS) entry which is preliminary data.</text>
</comment>
<proteinExistence type="predicted"/>
<evidence type="ECO:0000313" key="2">
    <source>
        <dbReference type="EMBL" id="CVI15119.1"/>
    </source>
</evidence>
<evidence type="ECO:0000256" key="1">
    <source>
        <dbReference type="SAM" id="MobiDB-lite"/>
    </source>
</evidence>
<dbReference type="AlphaFoldDB" id="A0A822UXW1"/>
<gene>
    <name evidence="2" type="ORF">AGR4A_Cc180016</name>
</gene>
<feature type="region of interest" description="Disordered" evidence="1">
    <location>
        <begin position="763"/>
        <end position="782"/>
    </location>
</feature>
<dbReference type="EMBL" id="FCNL01000010">
    <property type="protein sequence ID" value="CVI15119.1"/>
    <property type="molecule type" value="Genomic_DNA"/>
</dbReference>
<dbReference type="SUPFAM" id="SSF103642">
    <property type="entry name" value="Sec-C motif"/>
    <property type="match status" value="1"/>
</dbReference>
<organism evidence="2 3">
    <name type="scientific">Agrobacterium tumefaciens str. B6</name>
    <dbReference type="NCBI Taxonomy" id="1183423"/>
    <lineage>
        <taxon>Bacteria</taxon>
        <taxon>Pseudomonadati</taxon>
        <taxon>Pseudomonadota</taxon>
        <taxon>Alphaproteobacteria</taxon>
        <taxon>Hyphomicrobiales</taxon>
        <taxon>Rhizobiaceae</taxon>
        <taxon>Rhizobium/Agrobacterium group</taxon>
        <taxon>Agrobacterium</taxon>
        <taxon>Agrobacterium tumefaciens complex</taxon>
    </lineage>
</organism>
<accession>A0A822UXW1</accession>
<reference evidence="2 3" key="1">
    <citation type="submission" date="2016-01" db="EMBL/GenBank/DDBJ databases">
        <authorList>
            <person name="Regsiter A."/>
            <person name="william w."/>
        </authorList>
    </citation>
    <scope>NUCLEOTIDE SEQUENCE [LARGE SCALE GENOMIC DNA]</scope>
    <source>
        <strain evidence="2 3">B6</strain>
    </source>
</reference>
<dbReference type="Gene3D" id="3.10.450.50">
    <property type="match status" value="1"/>
</dbReference>
<name>A0A822UXW1_AGRTU</name>
<dbReference type="RefSeq" id="WP_236734571.1">
    <property type="nucleotide sequence ID" value="NZ_LMVK01000026.1"/>
</dbReference>
<evidence type="ECO:0000313" key="3">
    <source>
        <dbReference type="Proteomes" id="UP000192074"/>
    </source>
</evidence>
<dbReference type="InterPro" id="IPR004027">
    <property type="entry name" value="SEC_C_motif"/>
</dbReference>
<sequence>MSAVPLDITQDVLHQIAGNMTQSQTDDEKLKESAASLMKDMEATAARMRELIVGMPPHDLLGYIYAQHIMKNRSQQGGTREEHEAQAPDDLINQNQFLLEYVHAVLATDPAPDKVEFSEEKCAELFELSNKLREQAMFYAMASSADKKDGAFGPNTADIEFHAKSSWVMLRGNRYQVLEGEFYRYVLEPHDEALKEIYGIGAAEVAVGFQAMADTARTGQALAVEEMMNQFQAAHAFAAVKGKRLEEVMEEWVAENKDKSKATMQAIEDLLRGGIANVSRHTDLPQELLADLAYERGEDKDFFAAGDHSGTPYRTLPVRKKPLIKLGSDYFAVDPCFTRDAGYRALLFNLLQRKPAYKVEFNERQKVMSEAAFADILSSQLPDATVLQEVYYKDPVSKQWSENDTLILIDDVLYLVEAKAGAAATIASPASDFVRHAQSVQDLVVKAYKQCERFFNYLNSADEVPLFHMIDGKYVECARVRRADYRVMLPIGLTVEAFSPLSAFCKELPEIVPLLGKHAFISLSIDDLFVLKRFLPTPGEFAHYMEVRQAVAGLRRAHLFDELDHLGAYLRKNRVDIEMIEQFKEGADLVMWNGMSFDIDRSFEGKNWETDPRPAQEYPDEMLKFFGAIDAARKSGWLRADSCFRNLGSEGRGDFAAMLVELRTSLNQHDGRCFIYGREEETPYFIWLHRSGGIIDWNKVNNKAGSAALMIPTKTLTGLMIEATADGSYKAAYTFPVIRPENRTEANAHIFDDAERMKQRARNFEQGQKAAPQKRQPAVGIPKVGRNEPCPCKSGLKYKKCHG</sequence>
<dbReference type="Pfam" id="PF02810">
    <property type="entry name" value="SEC-C"/>
    <property type="match status" value="1"/>
</dbReference>
<evidence type="ECO:0008006" key="4">
    <source>
        <dbReference type="Google" id="ProtNLM"/>
    </source>
</evidence>
<dbReference type="Proteomes" id="UP000192074">
    <property type="component" value="Unassembled WGS sequence"/>
</dbReference>
<protein>
    <recommendedName>
        <fullName evidence="4">Preprotein translocase subunit SecA</fullName>
    </recommendedName>
</protein>